<dbReference type="SMART" id="SM00710">
    <property type="entry name" value="PbH1"/>
    <property type="match status" value="5"/>
</dbReference>
<evidence type="ECO:0000256" key="7">
    <source>
        <dbReference type="ARBA" id="ARBA00023239"/>
    </source>
</evidence>
<keyword evidence="3" id="KW-0964">Secreted</keyword>
<dbReference type="GO" id="GO:0046872">
    <property type="term" value="F:metal ion binding"/>
    <property type="evidence" value="ECO:0007669"/>
    <property type="project" value="UniProtKB-KW"/>
</dbReference>
<feature type="signal peptide" evidence="9">
    <location>
        <begin position="1"/>
        <end position="28"/>
    </location>
</feature>
<dbReference type="eggNOG" id="COG3420">
    <property type="taxonomic scope" value="Bacteria"/>
</dbReference>
<protein>
    <recommendedName>
        <fullName evidence="10">Right handed beta helix domain-containing protein</fullName>
    </recommendedName>
</protein>
<dbReference type="NCBIfam" id="TIGR03804">
    <property type="entry name" value="para_beta_helix"/>
    <property type="match status" value="1"/>
</dbReference>
<dbReference type="GO" id="GO:0005576">
    <property type="term" value="C:extracellular region"/>
    <property type="evidence" value="ECO:0007669"/>
    <property type="project" value="UniProtKB-SubCell"/>
</dbReference>
<comment type="similarity">
    <text evidence="8">Belongs to the polysaccharide lyase 9 family.</text>
</comment>
<dbReference type="InterPro" id="IPR022441">
    <property type="entry name" value="Para_beta_helix_rpt-2"/>
</dbReference>
<evidence type="ECO:0000313" key="11">
    <source>
        <dbReference type="EMBL" id="ACR11727.1"/>
    </source>
</evidence>
<feature type="domain" description="Right handed beta helix" evidence="10">
    <location>
        <begin position="283"/>
        <end position="436"/>
    </location>
</feature>
<evidence type="ECO:0000256" key="9">
    <source>
        <dbReference type="SAM" id="SignalP"/>
    </source>
</evidence>
<keyword evidence="6" id="KW-0106">Calcium</keyword>
<dbReference type="PANTHER" id="PTHR40088">
    <property type="entry name" value="PECTATE LYASE (EUROFUNG)"/>
    <property type="match status" value="1"/>
</dbReference>
<evidence type="ECO:0000256" key="3">
    <source>
        <dbReference type="ARBA" id="ARBA00022525"/>
    </source>
</evidence>
<evidence type="ECO:0000259" key="10">
    <source>
        <dbReference type="Pfam" id="PF13229"/>
    </source>
</evidence>
<dbReference type="InterPro" id="IPR012334">
    <property type="entry name" value="Pectin_lyas_fold"/>
</dbReference>
<dbReference type="Pfam" id="PF13229">
    <property type="entry name" value="Beta_helix"/>
    <property type="match status" value="1"/>
</dbReference>
<proteinExistence type="inferred from homology"/>
<evidence type="ECO:0000256" key="5">
    <source>
        <dbReference type="ARBA" id="ARBA00022729"/>
    </source>
</evidence>
<dbReference type="InterPro" id="IPR011050">
    <property type="entry name" value="Pectin_lyase_fold/virulence"/>
</dbReference>
<evidence type="ECO:0000313" key="12">
    <source>
        <dbReference type="Proteomes" id="UP000009080"/>
    </source>
</evidence>
<sequence length="617" mass="67964">MPLKYFSAKRILCLLLLMPALAAMSVFAQPSGGPYGPVEKSYSVPKSGNVIYVAPNGTPDADGSSIDKPTTLEAAISRVVTGDAVILRGGVYRTGNLELNQGITLQPYADEKPVLKGTEVATVWKSAGEGVWQTSWEKLFPSKPMFWWRREREEARTPMHRFNNDLVFIDGRFLQSAGSVKELTADNYYIDYDKKRVYIGTDPKGHTVEITAHDTAVTRTTAKVHGKEADKKGPQILGITFTQYAWTALAIEGKRHFTHLDEPVDEPIGPADPATYGKEVVGTLLENVTISFCGRVAGYFRGDGLVIRNSLFSDTSTEAIYVIGSSDVLLERNIVTRNNIENITGYFASAVKIINQTHRVVVRDNLLLDHPNSNGVWYDVGNRDGVFINNYVEGANVAFMFEISQGVTVTGNVFNSNQLGMWILNSADSYVYNNTFVNSPARISRTERSAQGDHFDWHPATGPGVEERFGHVFEKNLMVADGFDTGALLRIEQWPKVCTKLPDSPMAAVDGNVYVRPHNEYSAAAAPLVNWIDRKAENCEVGYSDLAAFQQGAGYDKHGLQLDGSARSLFKASDLRNFDLREALPIDKSVSIPADVTKLLGWSKKSAQRTVGAYPAK</sequence>
<dbReference type="GO" id="GO:0016837">
    <property type="term" value="F:carbon-oxygen lyase activity, acting on polysaccharides"/>
    <property type="evidence" value="ECO:0007669"/>
    <property type="project" value="TreeGrafter"/>
</dbReference>
<evidence type="ECO:0000256" key="2">
    <source>
        <dbReference type="ARBA" id="ARBA00004613"/>
    </source>
</evidence>
<gene>
    <name evidence="11" type="ordered locus">TERTU_3900</name>
</gene>
<dbReference type="Gene3D" id="2.160.20.10">
    <property type="entry name" value="Single-stranded right-handed beta-helix, Pectin lyase-like"/>
    <property type="match status" value="2"/>
</dbReference>
<reference evidence="11 12" key="1">
    <citation type="journal article" date="2009" name="PLoS ONE">
        <title>The complete genome of Teredinibacter turnerae T7901: an intracellular endosymbiont of marine wood-boring bivalves (shipworms).</title>
        <authorList>
            <person name="Yang J.C."/>
            <person name="Madupu R."/>
            <person name="Durkin A.S."/>
            <person name="Ekborg N.A."/>
            <person name="Pedamallu C.S."/>
            <person name="Hostetler J.B."/>
            <person name="Radune D."/>
            <person name="Toms B.S."/>
            <person name="Henrissat B."/>
            <person name="Coutinho P.M."/>
            <person name="Schwarz S."/>
            <person name="Field L."/>
            <person name="Trindade-Silva A.E."/>
            <person name="Soares C.A.G."/>
            <person name="Elshahawi S."/>
            <person name="Hanora A."/>
            <person name="Schmidt E.W."/>
            <person name="Haygood M.G."/>
            <person name="Posfai J."/>
            <person name="Benner J."/>
            <person name="Madinger C."/>
            <person name="Nove J."/>
            <person name="Anton B."/>
            <person name="Chaudhary K."/>
            <person name="Foster J."/>
            <person name="Holman A."/>
            <person name="Kumar S."/>
            <person name="Lessard P.A."/>
            <person name="Luyten Y.A."/>
            <person name="Slatko B."/>
            <person name="Wood N."/>
            <person name="Wu B."/>
            <person name="Teplitski M."/>
            <person name="Mougous J.D."/>
            <person name="Ward N."/>
            <person name="Eisen J.A."/>
            <person name="Badger J.H."/>
            <person name="Distel D.L."/>
        </authorList>
    </citation>
    <scope>NUCLEOTIDE SEQUENCE [LARGE SCALE GENOMIC DNA]</scope>
    <source>
        <strain evidence="12">ATCC 39867 / T7901</strain>
    </source>
</reference>
<dbReference type="AlphaFoldDB" id="C5BT48"/>
<keyword evidence="4" id="KW-0479">Metal-binding</keyword>
<dbReference type="SUPFAM" id="SSF51126">
    <property type="entry name" value="Pectin lyase-like"/>
    <property type="match status" value="1"/>
</dbReference>
<comment type="cofactor">
    <cofactor evidence="1">
        <name>Ca(2+)</name>
        <dbReference type="ChEBI" id="CHEBI:29108"/>
    </cofactor>
</comment>
<dbReference type="InterPro" id="IPR006626">
    <property type="entry name" value="PbH1"/>
</dbReference>
<dbReference type="InterPro" id="IPR039448">
    <property type="entry name" value="Beta_helix"/>
</dbReference>
<accession>C5BT48</accession>
<keyword evidence="5 9" id="KW-0732">Signal</keyword>
<dbReference type="InterPro" id="IPR052052">
    <property type="entry name" value="Polysaccharide_Lyase_9"/>
</dbReference>
<feature type="chain" id="PRO_5002949045" description="Right handed beta helix domain-containing protein" evidence="9">
    <location>
        <begin position="29"/>
        <end position="617"/>
    </location>
</feature>
<dbReference type="KEGG" id="ttu:TERTU_3900"/>
<evidence type="ECO:0000256" key="6">
    <source>
        <dbReference type="ARBA" id="ARBA00022837"/>
    </source>
</evidence>
<keyword evidence="7" id="KW-0456">Lyase</keyword>
<dbReference type="STRING" id="377629.TERTU_3900"/>
<dbReference type="Proteomes" id="UP000009080">
    <property type="component" value="Chromosome"/>
</dbReference>
<name>C5BT48_TERTT</name>
<evidence type="ECO:0000256" key="4">
    <source>
        <dbReference type="ARBA" id="ARBA00022723"/>
    </source>
</evidence>
<organism evidence="11 12">
    <name type="scientific">Teredinibacter turnerae (strain ATCC 39867 / T7901)</name>
    <dbReference type="NCBI Taxonomy" id="377629"/>
    <lineage>
        <taxon>Bacteria</taxon>
        <taxon>Pseudomonadati</taxon>
        <taxon>Pseudomonadota</taxon>
        <taxon>Gammaproteobacteria</taxon>
        <taxon>Cellvibrionales</taxon>
        <taxon>Cellvibrionaceae</taxon>
        <taxon>Teredinibacter</taxon>
    </lineage>
</organism>
<evidence type="ECO:0000256" key="1">
    <source>
        <dbReference type="ARBA" id="ARBA00001913"/>
    </source>
</evidence>
<dbReference type="PANTHER" id="PTHR40088:SF1">
    <property type="entry name" value="PECTATE LYASE PEL9"/>
    <property type="match status" value="1"/>
</dbReference>
<keyword evidence="12" id="KW-1185">Reference proteome</keyword>
<evidence type="ECO:0000256" key="8">
    <source>
        <dbReference type="ARBA" id="ARBA00038263"/>
    </source>
</evidence>
<dbReference type="EMBL" id="CP001614">
    <property type="protein sequence ID" value="ACR11727.1"/>
    <property type="molecule type" value="Genomic_DNA"/>
</dbReference>
<dbReference type="HOGENOM" id="CLU_441989_0_0_6"/>
<comment type="subcellular location">
    <subcellularLocation>
        <location evidence="2">Secreted</location>
    </subcellularLocation>
</comment>